<sequence length="199" mass="23452">MNEITKFCEKEFLALNAIMEYMNITEPVQVKPETQFIEKCHQHQISAQYRLNCMLFFPNTNISSGHWYITYKLTVAINQFILSRKEKLFSFVEKEISKRQVTNASIARFRYAGGFCIHKIKEEQVSIVKTHMYSKSVEGQEKYEKASDVFTIVQGMRVEEEHLKTTTFDPDSLMDTIRKQYTNKGLTHISDELYQFFVK</sequence>
<evidence type="ECO:0000313" key="1">
    <source>
        <dbReference type="EMBL" id="KAH3882795.1"/>
    </source>
</evidence>
<reference evidence="1" key="2">
    <citation type="submission" date="2020-11" db="EMBL/GenBank/DDBJ databases">
        <authorList>
            <person name="McCartney M.A."/>
            <person name="Auch B."/>
            <person name="Kono T."/>
            <person name="Mallez S."/>
            <person name="Becker A."/>
            <person name="Gohl D.M."/>
            <person name="Silverstein K.A.T."/>
            <person name="Koren S."/>
            <person name="Bechman K.B."/>
            <person name="Herman A."/>
            <person name="Abrahante J.E."/>
            <person name="Garbe J."/>
        </authorList>
    </citation>
    <scope>NUCLEOTIDE SEQUENCE</scope>
    <source>
        <strain evidence="1">Duluth1</strain>
        <tissue evidence="1">Whole animal</tissue>
    </source>
</reference>
<dbReference type="Proteomes" id="UP000828390">
    <property type="component" value="Unassembled WGS sequence"/>
</dbReference>
<reference evidence="1" key="1">
    <citation type="journal article" date="2019" name="bioRxiv">
        <title>The Genome of the Zebra Mussel, Dreissena polymorpha: A Resource for Invasive Species Research.</title>
        <authorList>
            <person name="McCartney M.A."/>
            <person name="Auch B."/>
            <person name="Kono T."/>
            <person name="Mallez S."/>
            <person name="Zhang Y."/>
            <person name="Obille A."/>
            <person name="Becker A."/>
            <person name="Abrahante J.E."/>
            <person name="Garbe J."/>
            <person name="Badalamenti J.P."/>
            <person name="Herman A."/>
            <person name="Mangelson H."/>
            <person name="Liachko I."/>
            <person name="Sullivan S."/>
            <person name="Sone E.D."/>
            <person name="Koren S."/>
            <person name="Silverstein K.A.T."/>
            <person name="Beckman K.B."/>
            <person name="Gohl D.M."/>
        </authorList>
    </citation>
    <scope>NUCLEOTIDE SEQUENCE</scope>
    <source>
        <strain evidence="1">Duluth1</strain>
        <tissue evidence="1">Whole animal</tissue>
    </source>
</reference>
<protein>
    <submittedName>
        <fullName evidence="1">Uncharacterized protein</fullName>
    </submittedName>
</protein>
<gene>
    <name evidence="1" type="ORF">DPMN_006740</name>
</gene>
<dbReference type="EMBL" id="JAIWYP010000001">
    <property type="protein sequence ID" value="KAH3882795.1"/>
    <property type="molecule type" value="Genomic_DNA"/>
</dbReference>
<evidence type="ECO:0000313" key="2">
    <source>
        <dbReference type="Proteomes" id="UP000828390"/>
    </source>
</evidence>
<comment type="caution">
    <text evidence="1">The sequence shown here is derived from an EMBL/GenBank/DDBJ whole genome shotgun (WGS) entry which is preliminary data.</text>
</comment>
<organism evidence="1 2">
    <name type="scientific">Dreissena polymorpha</name>
    <name type="common">Zebra mussel</name>
    <name type="synonym">Mytilus polymorpha</name>
    <dbReference type="NCBI Taxonomy" id="45954"/>
    <lineage>
        <taxon>Eukaryota</taxon>
        <taxon>Metazoa</taxon>
        <taxon>Spiralia</taxon>
        <taxon>Lophotrochozoa</taxon>
        <taxon>Mollusca</taxon>
        <taxon>Bivalvia</taxon>
        <taxon>Autobranchia</taxon>
        <taxon>Heteroconchia</taxon>
        <taxon>Euheterodonta</taxon>
        <taxon>Imparidentia</taxon>
        <taxon>Neoheterodontei</taxon>
        <taxon>Myida</taxon>
        <taxon>Dreissenoidea</taxon>
        <taxon>Dreissenidae</taxon>
        <taxon>Dreissena</taxon>
    </lineage>
</organism>
<accession>A0A9D4RXN6</accession>
<proteinExistence type="predicted"/>
<keyword evidence="2" id="KW-1185">Reference proteome</keyword>
<name>A0A9D4RXN6_DREPO</name>
<dbReference type="AlphaFoldDB" id="A0A9D4RXN6"/>